<keyword evidence="1" id="KW-0472">Membrane</keyword>
<dbReference type="EMBL" id="BARS01028300">
    <property type="protein sequence ID" value="GAG06822.1"/>
    <property type="molecule type" value="Genomic_DNA"/>
</dbReference>
<accession>X0V611</accession>
<gene>
    <name evidence="2" type="ORF">S01H1_44368</name>
</gene>
<sequence length="122" mass="13526">NITVKDSNSHIWQEADGSTFEILNSSDMSTGISGNLTYNLANQYWESPDINITSLTDGDYRIEFHFFNDTFFGIGYSEIFTVLTNNSSSTTTTGLSGIQISGLLLILTLLSLSSLLRKRNKN</sequence>
<proteinExistence type="predicted"/>
<keyword evidence="1" id="KW-1133">Transmembrane helix</keyword>
<protein>
    <submittedName>
        <fullName evidence="2">Uncharacterized protein</fullName>
    </submittedName>
</protein>
<name>X0V611_9ZZZZ</name>
<feature type="non-terminal residue" evidence="2">
    <location>
        <position position="1"/>
    </location>
</feature>
<evidence type="ECO:0000313" key="2">
    <source>
        <dbReference type="EMBL" id="GAG06822.1"/>
    </source>
</evidence>
<comment type="caution">
    <text evidence="2">The sequence shown here is derived from an EMBL/GenBank/DDBJ whole genome shotgun (WGS) entry which is preliminary data.</text>
</comment>
<feature type="transmembrane region" description="Helical" evidence="1">
    <location>
        <begin position="97"/>
        <end position="116"/>
    </location>
</feature>
<evidence type="ECO:0000256" key="1">
    <source>
        <dbReference type="SAM" id="Phobius"/>
    </source>
</evidence>
<keyword evidence="1" id="KW-0812">Transmembrane</keyword>
<reference evidence="2" key="1">
    <citation type="journal article" date="2014" name="Front. Microbiol.">
        <title>High frequency of phylogenetically diverse reductive dehalogenase-homologous genes in deep subseafloor sedimentary metagenomes.</title>
        <authorList>
            <person name="Kawai M."/>
            <person name="Futagami T."/>
            <person name="Toyoda A."/>
            <person name="Takaki Y."/>
            <person name="Nishi S."/>
            <person name="Hori S."/>
            <person name="Arai W."/>
            <person name="Tsubouchi T."/>
            <person name="Morono Y."/>
            <person name="Uchiyama I."/>
            <person name="Ito T."/>
            <person name="Fujiyama A."/>
            <person name="Inagaki F."/>
            <person name="Takami H."/>
        </authorList>
    </citation>
    <scope>NUCLEOTIDE SEQUENCE</scope>
    <source>
        <strain evidence="2">Expedition CK06-06</strain>
    </source>
</reference>
<dbReference type="AlphaFoldDB" id="X0V611"/>
<organism evidence="2">
    <name type="scientific">marine sediment metagenome</name>
    <dbReference type="NCBI Taxonomy" id="412755"/>
    <lineage>
        <taxon>unclassified sequences</taxon>
        <taxon>metagenomes</taxon>
        <taxon>ecological metagenomes</taxon>
    </lineage>
</organism>